<dbReference type="EMBL" id="HBUE01057473">
    <property type="protein sequence ID" value="CAG6467057.1"/>
    <property type="molecule type" value="Transcribed_RNA"/>
</dbReference>
<sequence>MEGFKAVLFTTRMNVFNQTFAPVGGAINGSVYGFIWDDATCGRKSEDIMSYYIRYLRMEKEKKHVVLWLDNCSSQNKNWTLFLVMILLVNSALVQTNVVEFKFFEPGHTFMSADSFHHSVERRMKAAERGHVLTTDDFFECVNTAQQNAVAVRMDPADFCFCELECKQPTKKRPRPLLNTVKYVQFVRGSYDFIYGEDFSGQIATCNLFTRDQLRTIKSPNFDFAEKLHYRSTPCGIESTESTRLQAIKEKNVPLLPPEKKMFWYTLPERTSN</sequence>
<feature type="domain" description="DUF7869" evidence="1">
    <location>
        <begin position="55"/>
        <end position="152"/>
    </location>
</feature>
<dbReference type="EMBL" id="HBUE01057480">
    <property type="protein sequence ID" value="CAG6467060.1"/>
    <property type="molecule type" value="Transcribed_RNA"/>
</dbReference>
<evidence type="ECO:0000313" key="2">
    <source>
        <dbReference type="EMBL" id="CAG6467058.1"/>
    </source>
</evidence>
<accession>A0A8D8B3Y4</accession>
<dbReference type="EMBL" id="HBUE01057479">
    <property type="protein sequence ID" value="CAG6467059.1"/>
    <property type="molecule type" value="Transcribed_RNA"/>
</dbReference>
<evidence type="ECO:0000259" key="1">
    <source>
        <dbReference type="Pfam" id="PF25273"/>
    </source>
</evidence>
<dbReference type="InterPro" id="IPR057191">
    <property type="entry name" value="DUF7869"/>
</dbReference>
<dbReference type="PANTHER" id="PTHR34415">
    <property type="entry name" value="INTEGRASE CATALYTIC DOMAIN-CONTAINING PROTEIN"/>
    <property type="match status" value="1"/>
</dbReference>
<dbReference type="EMBL" id="HBUE01057477">
    <property type="protein sequence ID" value="CAG6467058.1"/>
    <property type="molecule type" value="Transcribed_RNA"/>
</dbReference>
<name>A0A8D8B3Y4_CULPI</name>
<dbReference type="AlphaFoldDB" id="A0A8D8B3Y4"/>
<proteinExistence type="predicted"/>
<dbReference type="PANTHER" id="PTHR34415:SF1">
    <property type="entry name" value="INTEGRASE CATALYTIC DOMAIN-CONTAINING PROTEIN"/>
    <property type="match status" value="1"/>
</dbReference>
<reference evidence="2" key="1">
    <citation type="submission" date="2021-05" db="EMBL/GenBank/DDBJ databases">
        <authorList>
            <person name="Alioto T."/>
            <person name="Alioto T."/>
            <person name="Gomez Garrido J."/>
        </authorList>
    </citation>
    <scope>NUCLEOTIDE SEQUENCE</scope>
</reference>
<dbReference type="Pfam" id="PF25273">
    <property type="entry name" value="DUF7869"/>
    <property type="match status" value="1"/>
</dbReference>
<organism evidence="2">
    <name type="scientific">Culex pipiens</name>
    <name type="common">House mosquito</name>
    <dbReference type="NCBI Taxonomy" id="7175"/>
    <lineage>
        <taxon>Eukaryota</taxon>
        <taxon>Metazoa</taxon>
        <taxon>Ecdysozoa</taxon>
        <taxon>Arthropoda</taxon>
        <taxon>Hexapoda</taxon>
        <taxon>Insecta</taxon>
        <taxon>Pterygota</taxon>
        <taxon>Neoptera</taxon>
        <taxon>Endopterygota</taxon>
        <taxon>Diptera</taxon>
        <taxon>Nematocera</taxon>
        <taxon>Culicoidea</taxon>
        <taxon>Culicidae</taxon>
        <taxon>Culicinae</taxon>
        <taxon>Culicini</taxon>
        <taxon>Culex</taxon>
        <taxon>Culex</taxon>
    </lineage>
</organism>
<protein>
    <submittedName>
        <fullName evidence="2">(northern house mosquito) hypothetical protein</fullName>
    </submittedName>
</protein>